<dbReference type="Gene3D" id="3.40.50.10540">
    <property type="entry name" value="Crotonobetainyl-coa:carnitine coa-transferase, domain 1"/>
    <property type="match status" value="1"/>
</dbReference>
<gene>
    <name evidence="2" type="ORF">OCS65_15545</name>
</gene>
<dbReference type="AlphaFoldDB" id="A0A059MQW0"/>
<dbReference type="PANTHER" id="PTHR48228">
    <property type="entry name" value="SUCCINYL-COA--D-CITRAMALATE COA-TRANSFERASE"/>
    <property type="match status" value="1"/>
</dbReference>
<dbReference type="RefSeq" id="WP_029543678.1">
    <property type="nucleotide sequence ID" value="NZ_CM002177.1"/>
</dbReference>
<feature type="compositionally biased region" description="Basic residues" evidence="1">
    <location>
        <begin position="460"/>
        <end position="469"/>
    </location>
</feature>
<accession>A0A059MQW0</accession>
<dbReference type="PANTHER" id="PTHR48228:SF4">
    <property type="entry name" value="BLR3030 PROTEIN"/>
    <property type="match status" value="1"/>
</dbReference>
<dbReference type="GeneID" id="83621860"/>
<dbReference type="EMBL" id="CP106982">
    <property type="protein sequence ID" value="UYF91938.1"/>
    <property type="molecule type" value="Genomic_DNA"/>
</dbReference>
<dbReference type="Pfam" id="PF02515">
    <property type="entry name" value="CoA_transf_3"/>
    <property type="match status" value="1"/>
</dbReference>
<dbReference type="SUPFAM" id="SSF89796">
    <property type="entry name" value="CoA-transferase family III (CaiB/BaiF)"/>
    <property type="match status" value="2"/>
</dbReference>
<evidence type="ECO:0000313" key="2">
    <source>
        <dbReference type="EMBL" id="UYF91938.1"/>
    </source>
</evidence>
<feature type="region of interest" description="Disordered" evidence="1">
    <location>
        <begin position="452"/>
        <end position="476"/>
    </location>
</feature>
<evidence type="ECO:0000313" key="3">
    <source>
        <dbReference type="Proteomes" id="UP001163947"/>
    </source>
</evidence>
<sequence>MTRPLALLDDYSAALADAGLDVPADPATGIRCAPAGHFLAARLPVGDLATGAVAAFASAADRYRHTRGLEPQGARLDPERIAASFAGDRMLRLAGRPVHGFAALSGFFAAADGWVRTHANYPHHRVRLLRALDLPDGAGRDDCAARIRQLPAAAVEDAAAAHDAIAVRVRTEHEWATSAQGRGAAAGPLVRILARSDSAGETRPGGDPARPLTGIRVLDLTRVIAGPVAARALAMLGADVLRVDPPALPEIAWQHAENGQGKRTALLDLRTARGRETCRRLLADADVLLTGYRPGALDALIGAPVHQARPGVVHGRVCAWGWSGPWAPRRGFDSIVQAASGIAVVEGRPDAPGVLPVQALDHASGYLLAAGVLDALTARLRDGRGRDAAVALARTGAWLLQAPGRNPHPATPASPGAGTVATHAAVTAARPALAEYPDYPFPARAWGADPAAWAPAPVSRVRRRTRRGSAGRPGLP</sequence>
<dbReference type="InterPro" id="IPR003673">
    <property type="entry name" value="CoA-Trfase_fam_III"/>
</dbReference>
<proteinExistence type="predicted"/>
<protein>
    <submittedName>
        <fullName evidence="2">CoA transferase</fullName>
    </submittedName>
</protein>
<evidence type="ECO:0000256" key="1">
    <source>
        <dbReference type="SAM" id="MobiDB-lite"/>
    </source>
</evidence>
<dbReference type="Proteomes" id="UP001163947">
    <property type="component" value="Chromosome"/>
</dbReference>
<keyword evidence="2" id="KW-0808">Transferase</keyword>
<organism evidence="2 3">
    <name type="scientific">Rhodococcus aetherivorans</name>
    <dbReference type="NCBI Taxonomy" id="191292"/>
    <lineage>
        <taxon>Bacteria</taxon>
        <taxon>Bacillati</taxon>
        <taxon>Actinomycetota</taxon>
        <taxon>Actinomycetes</taxon>
        <taxon>Mycobacteriales</taxon>
        <taxon>Nocardiaceae</taxon>
        <taxon>Rhodococcus</taxon>
    </lineage>
</organism>
<reference evidence="2" key="1">
    <citation type="submission" date="2022-09" db="EMBL/GenBank/DDBJ databases">
        <title>The genome sequence of Rhodococcus aetherivorans N1.</title>
        <authorList>
            <person name="Jiang W."/>
        </authorList>
    </citation>
    <scope>NUCLEOTIDE SEQUENCE</scope>
    <source>
        <strain evidence="2">N1</strain>
    </source>
</reference>
<name>A0A059MQW0_9NOCA</name>
<dbReference type="InterPro" id="IPR050509">
    <property type="entry name" value="CoA-transferase_III"/>
</dbReference>
<dbReference type="GO" id="GO:0016740">
    <property type="term" value="F:transferase activity"/>
    <property type="evidence" value="ECO:0007669"/>
    <property type="project" value="UniProtKB-KW"/>
</dbReference>
<dbReference type="InterPro" id="IPR023606">
    <property type="entry name" value="CoA-Trfase_III_dom_1_sf"/>
</dbReference>